<evidence type="ECO:0000313" key="3">
    <source>
        <dbReference type="Proteomes" id="UP000662185"/>
    </source>
</evidence>
<proteinExistence type="predicted"/>
<keyword evidence="3" id="KW-1185">Reference proteome</keyword>
<keyword evidence="1" id="KW-1133">Transmembrane helix</keyword>
<dbReference type="Proteomes" id="UP000662185">
    <property type="component" value="Unassembled WGS sequence"/>
</dbReference>
<reference evidence="3" key="1">
    <citation type="journal article" date="2020" name="ISME J.">
        <title>Comparative genomics reveals insights into cyanobacterial evolution and habitat adaptation.</title>
        <authorList>
            <person name="Chen M.Y."/>
            <person name="Teng W.K."/>
            <person name="Zhao L."/>
            <person name="Hu C.X."/>
            <person name="Zhou Y.K."/>
            <person name="Han B.P."/>
            <person name="Song L.R."/>
            <person name="Shu W.S."/>
        </authorList>
    </citation>
    <scope>NUCLEOTIDE SEQUENCE [LARGE SCALE GENOMIC DNA]</scope>
    <source>
        <strain evidence="3">FACHB-251</strain>
    </source>
</reference>
<protein>
    <submittedName>
        <fullName evidence="2">Uncharacterized protein</fullName>
    </submittedName>
</protein>
<comment type="caution">
    <text evidence="2">The sequence shown here is derived from an EMBL/GenBank/DDBJ whole genome shotgun (WGS) entry which is preliminary data.</text>
</comment>
<organism evidence="2 3">
    <name type="scientific">Anabaena sphaerica FACHB-251</name>
    <dbReference type="NCBI Taxonomy" id="2692883"/>
    <lineage>
        <taxon>Bacteria</taxon>
        <taxon>Bacillati</taxon>
        <taxon>Cyanobacteriota</taxon>
        <taxon>Cyanophyceae</taxon>
        <taxon>Nostocales</taxon>
        <taxon>Nostocaceae</taxon>
        <taxon>Anabaena</taxon>
    </lineage>
</organism>
<dbReference type="EMBL" id="JACJQU010000042">
    <property type="protein sequence ID" value="MBD2297005.1"/>
    <property type="molecule type" value="Genomic_DNA"/>
</dbReference>
<dbReference type="AlphaFoldDB" id="A0A927A4W3"/>
<keyword evidence="1" id="KW-0472">Membrane</keyword>
<dbReference type="RefSeq" id="WP_190565119.1">
    <property type="nucleotide sequence ID" value="NZ_JACJQU010000042.1"/>
</dbReference>
<gene>
    <name evidence="2" type="ORF">H6G06_26900</name>
</gene>
<evidence type="ECO:0000313" key="2">
    <source>
        <dbReference type="EMBL" id="MBD2297005.1"/>
    </source>
</evidence>
<accession>A0A927A4W3</accession>
<keyword evidence="1" id="KW-0812">Transmembrane</keyword>
<name>A0A927A4W3_9NOST</name>
<sequence>MLNTIYHFPCPNGKSTLLSFFNEVALVAYAPVFLYHTKTLLKRLNILEQLQITGEAAISNLQKMMEVA</sequence>
<evidence type="ECO:0000256" key="1">
    <source>
        <dbReference type="SAM" id="Phobius"/>
    </source>
</evidence>
<feature type="transmembrane region" description="Helical" evidence="1">
    <location>
        <begin position="16"/>
        <end position="35"/>
    </location>
</feature>